<dbReference type="EMBL" id="CAJPWZ010002217">
    <property type="protein sequence ID" value="CAG2233727.1"/>
    <property type="molecule type" value="Genomic_DNA"/>
</dbReference>
<dbReference type="PANTHER" id="PTHR46791">
    <property type="entry name" value="EXPRESSED PROTEIN"/>
    <property type="match status" value="1"/>
</dbReference>
<feature type="region of interest" description="Disordered" evidence="1">
    <location>
        <begin position="57"/>
        <end position="106"/>
    </location>
</feature>
<evidence type="ECO:0000313" key="2">
    <source>
        <dbReference type="EMBL" id="CAG2233727.1"/>
    </source>
</evidence>
<dbReference type="AlphaFoldDB" id="A0A8S3TJF4"/>
<dbReference type="Proteomes" id="UP000683360">
    <property type="component" value="Unassembled WGS sequence"/>
</dbReference>
<comment type="caution">
    <text evidence="2">The sequence shown here is derived from an EMBL/GenBank/DDBJ whole genome shotgun (WGS) entry which is preliminary data.</text>
</comment>
<accession>A0A8S3TJF4</accession>
<evidence type="ECO:0000313" key="3">
    <source>
        <dbReference type="Proteomes" id="UP000683360"/>
    </source>
</evidence>
<organism evidence="2 3">
    <name type="scientific">Mytilus edulis</name>
    <name type="common">Blue mussel</name>
    <dbReference type="NCBI Taxonomy" id="6550"/>
    <lineage>
        <taxon>Eukaryota</taxon>
        <taxon>Metazoa</taxon>
        <taxon>Spiralia</taxon>
        <taxon>Lophotrochozoa</taxon>
        <taxon>Mollusca</taxon>
        <taxon>Bivalvia</taxon>
        <taxon>Autobranchia</taxon>
        <taxon>Pteriomorphia</taxon>
        <taxon>Mytilida</taxon>
        <taxon>Mytiloidea</taxon>
        <taxon>Mytilidae</taxon>
        <taxon>Mytilinae</taxon>
        <taxon>Mytilus</taxon>
    </lineage>
</organism>
<dbReference type="PANTHER" id="PTHR46791:SF5">
    <property type="entry name" value="CLR5 DOMAIN-CONTAINING PROTEIN-RELATED"/>
    <property type="match status" value="1"/>
</dbReference>
<dbReference type="OrthoDB" id="6159571at2759"/>
<sequence>MLRSYIVHPGDYQSIVEEIKVNKNHLTPQVNAFYEGNDFVKIKQRLREKFQRLVANMKQQKDPEIREELEDSSSDDLPDTALSPVKPCTSTPRPRPSTSSSLADVEDDEDLQVHMMTLRMECIKYRNMKPVKTDSLDGHQKYHVNKNVLESLLDCYFKISDIEHLLQLSERTIYRQMAHFGLQKRNFSDIDDDNLDNILSGIAVDFLRCGELMLREILKRKGIKVQRWRLREAIRRIDYDGTQERKTGRLHRRVYSSFGKP</sequence>
<feature type="compositionally biased region" description="Low complexity" evidence="1">
    <location>
        <begin position="89"/>
        <end position="101"/>
    </location>
</feature>
<gene>
    <name evidence="2" type="ORF">MEDL_46412</name>
</gene>
<evidence type="ECO:0000256" key="1">
    <source>
        <dbReference type="SAM" id="MobiDB-lite"/>
    </source>
</evidence>
<feature type="compositionally biased region" description="Acidic residues" evidence="1">
    <location>
        <begin position="67"/>
        <end position="78"/>
    </location>
</feature>
<name>A0A8S3TJF4_MYTED</name>
<reference evidence="2" key="1">
    <citation type="submission" date="2021-03" db="EMBL/GenBank/DDBJ databases">
        <authorList>
            <person name="Bekaert M."/>
        </authorList>
    </citation>
    <scope>NUCLEOTIDE SEQUENCE</scope>
</reference>
<proteinExistence type="predicted"/>
<protein>
    <submittedName>
        <fullName evidence="2">Uncharacterized protein</fullName>
    </submittedName>
</protein>
<keyword evidence="3" id="KW-1185">Reference proteome</keyword>